<organism evidence="1 2">
    <name type="scientific">Xylella fastidiosa (strain 9a5c)</name>
    <dbReference type="NCBI Taxonomy" id="160492"/>
    <lineage>
        <taxon>Bacteria</taxon>
        <taxon>Pseudomonadati</taxon>
        <taxon>Pseudomonadota</taxon>
        <taxon>Gammaproteobacteria</taxon>
        <taxon>Lysobacterales</taxon>
        <taxon>Lysobacteraceae</taxon>
        <taxon>Xylella</taxon>
    </lineage>
</organism>
<protein>
    <submittedName>
        <fullName evidence="1">Uncharacterized protein</fullName>
    </submittedName>
</protein>
<dbReference type="STRING" id="160492.XF_2681"/>
<evidence type="ECO:0000313" key="1">
    <source>
        <dbReference type="EMBL" id="AAF85478.1"/>
    </source>
</evidence>
<accession>Q9PA39</accession>
<dbReference type="EMBL" id="AE003849">
    <property type="protein sequence ID" value="AAF85478.1"/>
    <property type="molecule type" value="Genomic_DNA"/>
</dbReference>
<reference evidence="1 2" key="1">
    <citation type="journal article" date="2000" name="Nature">
        <title>The genome sequence of the plant pathogen Xylella fastidiosa.</title>
        <authorList>
            <person name="Simpson A.J."/>
            <person name="Reinach F.C."/>
            <person name="Arruda P."/>
            <person name="Abreu F.A."/>
            <person name="Acencio M."/>
            <person name="Alvarenga R."/>
            <person name="Alves L.M."/>
            <person name="Araya J.E."/>
            <person name="Baia G.S."/>
            <person name="Baptista C.S."/>
            <person name="Barros M.H."/>
            <person name="Bonaccorsi E.D."/>
            <person name="Bordin S."/>
            <person name="Bove J.M."/>
            <person name="Briones M.R."/>
            <person name="Bueno M.R."/>
            <person name="Camargo A.A."/>
            <person name="Camargo L.E."/>
            <person name="Carraro D.M."/>
            <person name="Carrer H."/>
            <person name="Colauto N.B."/>
            <person name="Colombo C."/>
            <person name="Costa F.F."/>
            <person name="Costa M.C."/>
            <person name="Costa-Neto C.M."/>
            <person name="Coutinho L.L."/>
            <person name="Cristofani M."/>
            <person name="Dias-Neto E."/>
            <person name="Docena C."/>
            <person name="El-Dorry H."/>
            <person name="Facincani A.P."/>
            <person name="Ferreira A.J."/>
            <person name="Ferreira V.C."/>
            <person name="Ferro J.A."/>
            <person name="Fraga J.S."/>
            <person name="Franca S.C."/>
            <person name="Franco M.C."/>
            <person name="Frohme M."/>
            <person name="Furlan L.R."/>
            <person name="Garnier M."/>
            <person name="Goldman G.H."/>
            <person name="Goldman M.H."/>
            <person name="Gomes S.L."/>
            <person name="Gruber A."/>
            <person name="Ho P.L."/>
            <person name="Hoheisel J.D."/>
            <person name="Junqueira M.L."/>
            <person name="Kemper E.L."/>
            <person name="Kitajima J.P."/>
            <person name="Krieger J.E."/>
            <person name="Kuramae E.E."/>
            <person name="Laigret F."/>
            <person name="Lambais M.R."/>
            <person name="Leite L.C."/>
            <person name="Lemos E.G."/>
            <person name="Lemos M.V."/>
            <person name="Lopes S.A."/>
            <person name="Lopes C.R."/>
            <person name="Machado J.A."/>
            <person name="Machado M.A."/>
            <person name="Madeira A.M."/>
            <person name="Madeira H.M."/>
            <person name="Marino C.L."/>
            <person name="Marques M.V."/>
            <person name="Martins E.A."/>
            <person name="Martins E.M."/>
            <person name="Matsukuma A.Y."/>
            <person name="Menck C.F."/>
            <person name="Miracca E.C."/>
            <person name="Miyaki C.Y."/>
            <person name="Monteriro-Vitorello C.B."/>
            <person name="Moon D.H."/>
            <person name="Nagai M.A."/>
            <person name="Nascimento A.L."/>
            <person name="Netto L.E."/>
            <person name="Nhani A.Jr."/>
            <person name="Nobrega F.G."/>
            <person name="Nunes L.R."/>
            <person name="Oliveira M.A."/>
            <person name="de Oliveira M.C."/>
            <person name="de Oliveira R.C."/>
            <person name="Palmieri D.A."/>
            <person name="Paris A."/>
            <person name="Peixoto B.R."/>
            <person name="Pereira G.A."/>
            <person name="Pereira H.A.Jr."/>
            <person name="Pesquero J.B."/>
            <person name="Quaggio R.B."/>
            <person name="Roberto P.G."/>
            <person name="Rodrigues V."/>
            <person name="de M Rosa A.J."/>
            <person name="de Rosa V.E.Jr."/>
            <person name="de Sa R.G."/>
            <person name="Santelli R.V."/>
            <person name="Sawasaki H.E."/>
            <person name="da Silva A.C."/>
            <person name="da Silva A.M."/>
            <person name="da Silva F.R."/>
            <person name="da Silva W.A.Jr."/>
            <person name="da Silveira J.F."/>
            <person name="Silvestri M.L."/>
            <person name="Siqueira W.J."/>
            <person name="de Souza A.A."/>
            <person name="de Souza A.P."/>
            <person name="Terenzi M.F."/>
            <person name="Truffi D."/>
            <person name="Tsai S.M."/>
            <person name="Tsuhako M.H."/>
            <person name="Vallada H."/>
            <person name="Van Sluys M.A."/>
            <person name="Verjovski-Almeida S."/>
            <person name="Vettore A.L."/>
            <person name="Zago M.A."/>
            <person name="Zatz M."/>
            <person name="Meidanis J."/>
            <person name="Setubal J.C."/>
        </authorList>
    </citation>
    <scope>NUCLEOTIDE SEQUENCE [LARGE SCALE GENOMIC DNA]</scope>
    <source>
        <strain evidence="1 2">9a5c</strain>
    </source>
</reference>
<gene>
    <name evidence="1" type="ordered locus">XF_2681</name>
</gene>
<dbReference type="KEGG" id="xfa:XF_2681"/>
<name>Q9PA39_XYLFA</name>
<evidence type="ECO:0000313" key="2">
    <source>
        <dbReference type="Proteomes" id="UP000000812"/>
    </source>
</evidence>
<dbReference type="HOGENOM" id="CLU_3207177_0_0_6"/>
<proteinExistence type="predicted"/>
<dbReference type="AlphaFoldDB" id="Q9PA39"/>
<sequence length="45" mass="5111">MCSVCNGFRFHWRLFFNVPLAFTLVTDALQFCMCFESLACAALDA</sequence>
<dbReference type="PIR" id="H82526">
    <property type="entry name" value="H82526"/>
</dbReference>
<dbReference type="Proteomes" id="UP000000812">
    <property type="component" value="Chromosome"/>
</dbReference>